<comment type="subcellular location">
    <subcellularLocation>
        <location evidence="2">Membrane</location>
        <topology evidence="2">Multi-pass membrane protein</topology>
    </subcellularLocation>
</comment>
<feature type="transmembrane region" description="Helical" evidence="11">
    <location>
        <begin position="20"/>
        <end position="43"/>
    </location>
</feature>
<dbReference type="InterPro" id="IPR050428">
    <property type="entry name" value="TCS_sensor_his_kinase"/>
</dbReference>
<dbReference type="SUPFAM" id="SSF55874">
    <property type="entry name" value="ATPase domain of HSP90 chaperone/DNA topoisomerase II/histidine kinase"/>
    <property type="match status" value="1"/>
</dbReference>
<dbReference type="CDD" id="cd00075">
    <property type="entry name" value="HATPase"/>
    <property type="match status" value="1"/>
</dbReference>
<evidence type="ECO:0000256" key="8">
    <source>
        <dbReference type="ARBA" id="ARBA00022989"/>
    </source>
</evidence>
<evidence type="ECO:0000259" key="13">
    <source>
        <dbReference type="PROSITE" id="PS50885"/>
    </source>
</evidence>
<dbReference type="InterPro" id="IPR036097">
    <property type="entry name" value="HisK_dim/P_sf"/>
</dbReference>
<evidence type="ECO:0000256" key="9">
    <source>
        <dbReference type="ARBA" id="ARBA00023012"/>
    </source>
</evidence>
<feature type="domain" description="Histidine kinase" evidence="12">
    <location>
        <begin position="253"/>
        <end position="447"/>
    </location>
</feature>
<dbReference type="InterPro" id="IPR003660">
    <property type="entry name" value="HAMP_dom"/>
</dbReference>
<evidence type="ECO:0000256" key="6">
    <source>
        <dbReference type="ARBA" id="ARBA00022692"/>
    </source>
</evidence>
<dbReference type="Pfam" id="PF02518">
    <property type="entry name" value="HATPase_c"/>
    <property type="match status" value="1"/>
</dbReference>
<name>A0A157P9I1_9BORD</name>
<dbReference type="GO" id="GO:0005886">
    <property type="term" value="C:plasma membrane"/>
    <property type="evidence" value="ECO:0007669"/>
    <property type="project" value="TreeGrafter"/>
</dbReference>
<dbReference type="Pfam" id="PF00512">
    <property type="entry name" value="HisKA"/>
    <property type="match status" value="1"/>
</dbReference>
<keyword evidence="10 11" id="KW-0472">Membrane</keyword>
<sequence>MTRRAPRNERRQPSLKARLIARQLILQFLAIAAAAIGFVLFFVNSALDGMYADESVVRIAADAIVRDAAGNAAVNMTPALAQLREEAPNLWFAARLGDGLVVSFGQVPPELAALVPHLDQLSSADLRGQAAPYALSAVVRQTSGPAGDMNVIAHGRVRPFSALITTASNVVAVAIFLTLALISVLATPWIVRRALAGIVKTADETERIDAQRRGIRLSEDNVPREIGPMVRAFNAALGRLDEGYERQHRFIASAAHELRTPIAVLRMKIEAADDEGMQSLLPDVSRLANLAEQLLDLHRLDNGAPTERIDLAMLARTVAADLAPVLIAADKAIEVRVERTGEIVGNAGSMARVLTNLIQNAVEHGGDRVIVRIRGACLEVEDNGYGIPEEEHERVFEPFHRLRPRDAGTGLGLSLVKQVMDHHHGRVTLSTAPGGGALLRLEFASAH</sequence>
<evidence type="ECO:0000313" key="14">
    <source>
        <dbReference type="EMBL" id="SAI30138.1"/>
    </source>
</evidence>
<dbReference type="Gene3D" id="3.30.565.10">
    <property type="entry name" value="Histidine kinase-like ATPase, C-terminal domain"/>
    <property type="match status" value="1"/>
</dbReference>
<dbReference type="Gene3D" id="1.10.287.130">
    <property type="match status" value="1"/>
</dbReference>
<evidence type="ECO:0000256" key="11">
    <source>
        <dbReference type="SAM" id="Phobius"/>
    </source>
</evidence>
<dbReference type="PROSITE" id="PS50109">
    <property type="entry name" value="HIS_KIN"/>
    <property type="match status" value="1"/>
</dbReference>
<keyword evidence="5 14" id="KW-0808">Transferase</keyword>
<dbReference type="PANTHER" id="PTHR45436:SF15">
    <property type="entry name" value="SENSOR HISTIDINE KINASE CUSS"/>
    <property type="match status" value="1"/>
</dbReference>
<keyword evidence="7 14" id="KW-0418">Kinase</keyword>
<dbReference type="EMBL" id="FKBS01000014">
    <property type="protein sequence ID" value="SAI30138.1"/>
    <property type="molecule type" value="Genomic_DNA"/>
</dbReference>
<dbReference type="SMART" id="SM00388">
    <property type="entry name" value="HisKA"/>
    <property type="match status" value="1"/>
</dbReference>
<dbReference type="SUPFAM" id="SSF47384">
    <property type="entry name" value="Homodimeric domain of signal transducing histidine kinase"/>
    <property type="match status" value="1"/>
</dbReference>
<evidence type="ECO:0000256" key="3">
    <source>
        <dbReference type="ARBA" id="ARBA00012438"/>
    </source>
</evidence>
<dbReference type="InterPro" id="IPR004358">
    <property type="entry name" value="Sig_transdc_His_kin-like_C"/>
</dbReference>
<evidence type="ECO:0000313" key="15">
    <source>
        <dbReference type="Proteomes" id="UP000077037"/>
    </source>
</evidence>
<dbReference type="Gene3D" id="6.10.340.10">
    <property type="match status" value="1"/>
</dbReference>
<feature type="transmembrane region" description="Helical" evidence="11">
    <location>
        <begin position="170"/>
        <end position="191"/>
    </location>
</feature>
<keyword evidence="8 11" id="KW-1133">Transmembrane helix</keyword>
<keyword evidence="6 11" id="KW-0812">Transmembrane</keyword>
<evidence type="ECO:0000256" key="10">
    <source>
        <dbReference type="ARBA" id="ARBA00023136"/>
    </source>
</evidence>
<dbReference type="PROSITE" id="PS50885">
    <property type="entry name" value="HAMP"/>
    <property type="match status" value="1"/>
</dbReference>
<keyword evidence="9" id="KW-0902">Two-component regulatory system</keyword>
<evidence type="ECO:0000256" key="1">
    <source>
        <dbReference type="ARBA" id="ARBA00000085"/>
    </source>
</evidence>
<organism evidence="14 15">
    <name type="scientific">Bordetella ansorpii</name>
    <dbReference type="NCBI Taxonomy" id="288768"/>
    <lineage>
        <taxon>Bacteria</taxon>
        <taxon>Pseudomonadati</taxon>
        <taxon>Pseudomonadota</taxon>
        <taxon>Betaproteobacteria</taxon>
        <taxon>Burkholderiales</taxon>
        <taxon>Alcaligenaceae</taxon>
        <taxon>Bordetella</taxon>
    </lineage>
</organism>
<dbReference type="EC" id="2.7.13.3" evidence="3"/>
<protein>
    <recommendedName>
        <fullName evidence="3">histidine kinase</fullName>
        <ecNumber evidence="3">2.7.13.3</ecNumber>
    </recommendedName>
</protein>
<dbReference type="InterPro" id="IPR036890">
    <property type="entry name" value="HATPase_C_sf"/>
</dbReference>
<feature type="domain" description="HAMP" evidence="13">
    <location>
        <begin position="192"/>
        <end position="245"/>
    </location>
</feature>
<evidence type="ECO:0000256" key="7">
    <source>
        <dbReference type="ARBA" id="ARBA00022777"/>
    </source>
</evidence>
<comment type="catalytic activity">
    <reaction evidence="1">
        <text>ATP + protein L-histidine = ADP + protein N-phospho-L-histidine.</text>
        <dbReference type="EC" id="2.7.13.3"/>
    </reaction>
</comment>
<keyword evidence="4" id="KW-0597">Phosphoprotein</keyword>
<evidence type="ECO:0000256" key="4">
    <source>
        <dbReference type="ARBA" id="ARBA00022553"/>
    </source>
</evidence>
<evidence type="ECO:0000256" key="2">
    <source>
        <dbReference type="ARBA" id="ARBA00004141"/>
    </source>
</evidence>
<dbReference type="InterPro" id="IPR005467">
    <property type="entry name" value="His_kinase_dom"/>
</dbReference>
<evidence type="ECO:0000259" key="12">
    <source>
        <dbReference type="PROSITE" id="PS50109"/>
    </source>
</evidence>
<dbReference type="PANTHER" id="PTHR45436">
    <property type="entry name" value="SENSOR HISTIDINE KINASE YKOH"/>
    <property type="match status" value="1"/>
</dbReference>
<dbReference type="Proteomes" id="UP000077037">
    <property type="component" value="Unassembled WGS sequence"/>
</dbReference>
<dbReference type="CDD" id="cd00082">
    <property type="entry name" value="HisKA"/>
    <property type="match status" value="1"/>
</dbReference>
<dbReference type="PRINTS" id="PR00344">
    <property type="entry name" value="BCTRLSENSOR"/>
</dbReference>
<dbReference type="GO" id="GO:0000155">
    <property type="term" value="F:phosphorelay sensor kinase activity"/>
    <property type="evidence" value="ECO:0007669"/>
    <property type="project" value="InterPro"/>
</dbReference>
<proteinExistence type="predicted"/>
<accession>A0A157P9I1</accession>
<dbReference type="InterPro" id="IPR003594">
    <property type="entry name" value="HATPase_dom"/>
</dbReference>
<dbReference type="RefSeq" id="WP_066412210.1">
    <property type="nucleotide sequence ID" value="NZ_FKBS01000014.1"/>
</dbReference>
<evidence type="ECO:0000256" key="5">
    <source>
        <dbReference type="ARBA" id="ARBA00022679"/>
    </source>
</evidence>
<dbReference type="SMART" id="SM00387">
    <property type="entry name" value="HATPase_c"/>
    <property type="match status" value="1"/>
</dbReference>
<gene>
    <name evidence="14" type="primary">qseC_3</name>
    <name evidence="14" type="ORF">SAMEA1982600_02394</name>
</gene>
<dbReference type="AlphaFoldDB" id="A0A157P9I1"/>
<dbReference type="InterPro" id="IPR003661">
    <property type="entry name" value="HisK_dim/P_dom"/>
</dbReference>
<reference evidence="14 15" key="1">
    <citation type="submission" date="2016-03" db="EMBL/GenBank/DDBJ databases">
        <authorList>
            <consortium name="Pathogen Informatics"/>
        </authorList>
    </citation>
    <scope>NUCLEOTIDE SEQUENCE [LARGE SCALE GENOMIC DNA]</scope>
    <source>
        <strain evidence="14 15">NCTC13364</strain>
    </source>
</reference>